<keyword evidence="3" id="KW-1185">Reference proteome</keyword>
<reference evidence="2 3" key="1">
    <citation type="submission" date="2018-06" db="EMBL/GenBank/DDBJ databases">
        <title>Genomic Encyclopedia of Type Strains, Phase IV (KMG-IV): sequencing the most valuable type-strain genomes for metagenomic binning, comparative biology and taxonomic classification.</title>
        <authorList>
            <person name="Goeker M."/>
        </authorList>
    </citation>
    <scope>NUCLEOTIDE SEQUENCE [LARGE SCALE GENOMIC DNA]</scope>
    <source>
        <strain evidence="2 3">DSM 24032</strain>
    </source>
</reference>
<name>A0A395JJX9_9GAMM</name>
<protein>
    <submittedName>
        <fullName evidence="2">Uncharacterized protein</fullName>
    </submittedName>
</protein>
<accession>A0A395JJX9</accession>
<dbReference type="Proteomes" id="UP000253083">
    <property type="component" value="Unassembled WGS sequence"/>
</dbReference>
<sequence>MMAWKMLHQQEAGVGRLKILCDSLRPSVDIKLVASGLMFLALIGCSNEPPPHVTQKTAEAQDSVAEVISVQTSEDDSLPAIEDASHRHNAVGGDSSSAVDDVEGESDELTDELADEIYANYEAPIDRVALQPLTENYVEWSAPENIDYSRADITIVGPDGQRIQQSFGPGESLSMDSSLPDGVYTWESVISPQVDESVRVEMQAVRSSGDSAAELELLQRLRNEGSLPTEEQGDQNRQSGSFSVINGVARPNYVDGSKELIGNDD</sequence>
<organism evidence="2 3">
    <name type="scientific">Arenicella xantha</name>
    <dbReference type="NCBI Taxonomy" id="644221"/>
    <lineage>
        <taxon>Bacteria</taxon>
        <taxon>Pseudomonadati</taxon>
        <taxon>Pseudomonadota</taxon>
        <taxon>Gammaproteobacteria</taxon>
        <taxon>Arenicellales</taxon>
        <taxon>Arenicellaceae</taxon>
        <taxon>Arenicella</taxon>
    </lineage>
</organism>
<dbReference type="InParanoid" id="A0A395JJX9"/>
<evidence type="ECO:0000313" key="3">
    <source>
        <dbReference type="Proteomes" id="UP000253083"/>
    </source>
</evidence>
<dbReference type="RefSeq" id="WP_113953796.1">
    <property type="nucleotide sequence ID" value="NZ_QNRT01000002.1"/>
</dbReference>
<dbReference type="EMBL" id="QNRT01000002">
    <property type="protein sequence ID" value="RBP50991.1"/>
    <property type="molecule type" value="Genomic_DNA"/>
</dbReference>
<dbReference type="AlphaFoldDB" id="A0A395JJX9"/>
<feature type="region of interest" description="Disordered" evidence="1">
    <location>
        <begin position="224"/>
        <end position="265"/>
    </location>
</feature>
<feature type="compositionally biased region" description="Polar residues" evidence="1">
    <location>
        <begin position="235"/>
        <end position="244"/>
    </location>
</feature>
<gene>
    <name evidence="2" type="ORF">DFR28_102408</name>
</gene>
<evidence type="ECO:0000313" key="2">
    <source>
        <dbReference type="EMBL" id="RBP50991.1"/>
    </source>
</evidence>
<comment type="caution">
    <text evidence="2">The sequence shown here is derived from an EMBL/GenBank/DDBJ whole genome shotgun (WGS) entry which is preliminary data.</text>
</comment>
<proteinExistence type="predicted"/>
<evidence type="ECO:0000256" key="1">
    <source>
        <dbReference type="SAM" id="MobiDB-lite"/>
    </source>
</evidence>